<dbReference type="GO" id="GO:0005634">
    <property type="term" value="C:nucleus"/>
    <property type="evidence" value="ECO:0007669"/>
    <property type="project" value="UniProtKB-SubCell"/>
</dbReference>
<keyword evidence="5" id="KW-0805">Transcription regulation</keyword>
<accession>A0A8D9M890</accession>
<keyword evidence="2" id="KW-0479">Metal-binding</keyword>
<evidence type="ECO:0000256" key="2">
    <source>
        <dbReference type="ARBA" id="ARBA00022723"/>
    </source>
</evidence>
<dbReference type="InterPro" id="IPR003656">
    <property type="entry name" value="Znf_BED"/>
</dbReference>
<dbReference type="SUPFAM" id="SSF57667">
    <property type="entry name" value="beta-beta-alpha zinc fingers"/>
    <property type="match status" value="1"/>
</dbReference>
<dbReference type="Pfam" id="PF02892">
    <property type="entry name" value="zf-BED"/>
    <property type="match status" value="1"/>
</dbReference>
<comment type="subcellular location">
    <subcellularLocation>
        <location evidence="1">Nucleus</location>
    </subcellularLocation>
</comment>
<evidence type="ECO:0000256" key="1">
    <source>
        <dbReference type="ARBA" id="ARBA00004123"/>
    </source>
</evidence>
<dbReference type="InterPro" id="IPR036236">
    <property type="entry name" value="Znf_C2H2_sf"/>
</dbReference>
<organism evidence="9 10">
    <name type="scientific">Brassica campestris</name>
    <name type="common">Field mustard</name>
    <dbReference type="NCBI Taxonomy" id="3711"/>
    <lineage>
        <taxon>Eukaryota</taxon>
        <taxon>Viridiplantae</taxon>
        <taxon>Streptophyta</taxon>
        <taxon>Embryophyta</taxon>
        <taxon>Tracheophyta</taxon>
        <taxon>Spermatophyta</taxon>
        <taxon>Magnoliopsida</taxon>
        <taxon>eudicotyledons</taxon>
        <taxon>Gunneridae</taxon>
        <taxon>Pentapetalae</taxon>
        <taxon>rosids</taxon>
        <taxon>malvids</taxon>
        <taxon>Brassicales</taxon>
        <taxon>Brassicaceae</taxon>
        <taxon>Brassiceae</taxon>
        <taxon>Brassica</taxon>
    </lineage>
</organism>
<dbReference type="GO" id="GO:0009791">
    <property type="term" value="P:post-embryonic development"/>
    <property type="evidence" value="ECO:0007669"/>
    <property type="project" value="UniProtKB-ARBA"/>
</dbReference>
<keyword evidence="3" id="KW-0863">Zinc-finger</keyword>
<dbReference type="GO" id="GO:0008270">
    <property type="term" value="F:zinc ion binding"/>
    <property type="evidence" value="ECO:0007669"/>
    <property type="project" value="UniProtKB-KW"/>
</dbReference>
<reference evidence="9 10" key="1">
    <citation type="submission" date="2021-07" db="EMBL/GenBank/DDBJ databases">
        <authorList>
            <consortium name="Genoscope - CEA"/>
            <person name="William W."/>
        </authorList>
    </citation>
    <scope>NUCLEOTIDE SEQUENCE [LARGE SCALE GENOMIC DNA]</scope>
</reference>
<dbReference type="Gramene" id="A07p00590.2_BraZ1">
    <property type="protein sequence ID" value="A07p00590.2_BraZ1.CDS"/>
    <property type="gene ID" value="A07g00590.2_BraZ1"/>
</dbReference>
<dbReference type="PANTHER" id="PTHR46481">
    <property type="entry name" value="ZINC FINGER BED DOMAIN-CONTAINING PROTEIN 4"/>
    <property type="match status" value="1"/>
</dbReference>
<keyword evidence="4" id="KW-0862">Zinc</keyword>
<protein>
    <recommendedName>
        <fullName evidence="8">BED-type domain-containing protein</fullName>
    </recommendedName>
</protein>
<keyword evidence="7" id="KW-0539">Nucleus</keyword>
<dbReference type="SMART" id="SM00614">
    <property type="entry name" value="ZnF_BED"/>
    <property type="match status" value="1"/>
</dbReference>
<dbReference type="PANTHER" id="PTHR46481:SF10">
    <property type="entry name" value="ZINC FINGER BED DOMAIN-CONTAINING PROTEIN 39"/>
    <property type="match status" value="1"/>
</dbReference>
<dbReference type="AlphaFoldDB" id="A0A8D9M890"/>
<dbReference type="EMBL" id="LS974623">
    <property type="protein sequence ID" value="CAG7900415.1"/>
    <property type="molecule type" value="Genomic_DNA"/>
</dbReference>
<evidence type="ECO:0000259" key="8">
    <source>
        <dbReference type="Pfam" id="PF02892"/>
    </source>
</evidence>
<evidence type="ECO:0000313" key="10">
    <source>
        <dbReference type="Proteomes" id="UP000694005"/>
    </source>
</evidence>
<feature type="domain" description="BED-type" evidence="8">
    <location>
        <begin position="49"/>
        <end position="78"/>
    </location>
</feature>
<evidence type="ECO:0000256" key="4">
    <source>
        <dbReference type="ARBA" id="ARBA00022833"/>
    </source>
</evidence>
<keyword evidence="6" id="KW-0804">Transcription</keyword>
<dbReference type="Proteomes" id="UP000694005">
    <property type="component" value="Chromosome A07"/>
</dbReference>
<evidence type="ECO:0000256" key="6">
    <source>
        <dbReference type="ARBA" id="ARBA00023163"/>
    </source>
</evidence>
<dbReference type="GO" id="GO:0003677">
    <property type="term" value="F:DNA binding"/>
    <property type="evidence" value="ECO:0007669"/>
    <property type="project" value="InterPro"/>
</dbReference>
<proteinExistence type="predicted"/>
<evidence type="ECO:0000313" key="9">
    <source>
        <dbReference type="EMBL" id="CAG7900415.1"/>
    </source>
</evidence>
<dbReference type="InterPro" id="IPR052035">
    <property type="entry name" value="ZnF_BED_domain_contain"/>
</dbReference>
<sequence length="191" mass="22399">MDEDIEDHEVIEISEANRSTQPKQVQSRRRVSRCWRKFTIIGRKLSDGTTMIRCNLCGRVYFLNLRRNGTSTLTRHMKVCSKAVGTPRSSSRNVDMMVFREMVDMAIIEHDLAYKFVEYKRIRMAFTYANSSTEFIKVRSRNLGRVCLTTCLWRAITIEGYLCLTAYYIDAEWNLQAKILAFTLFLRLILE</sequence>
<name>A0A8D9M890_BRACM</name>
<gene>
    <name evidence="9" type="ORF">BRAPAZ1V2_A07P00590.2</name>
</gene>
<evidence type="ECO:0000256" key="7">
    <source>
        <dbReference type="ARBA" id="ARBA00023242"/>
    </source>
</evidence>
<evidence type="ECO:0000256" key="3">
    <source>
        <dbReference type="ARBA" id="ARBA00022771"/>
    </source>
</evidence>
<evidence type="ECO:0000256" key="5">
    <source>
        <dbReference type="ARBA" id="ARBA00023015"/>
    </source>
</evidence>